<evidence type="ECO:0000313" key="3">
    <source>
        <dbReference type="Proteomes" id="UP000572680"/>
    </source>
</evidence>
<dbReference type="SUPFAM" id="SSF52540">
    <property type="entry name" value="P-loop containing nucleoside triphosphate hydrolases"/>
    <property type="match status" value="1"/>
</dbReference>
<feature type="transmembrane region" description="Helical" evidence="1">
    <location>
        <begin position="222"/>
        <end position="244"/>
    </location>
</feature>
<dbReference type="Pfam" id="PF17784">
    <property type="entry name" value="Sulfotransfer_4"/>
    <property type="match status" value="1"/>
</dbReference>
<keyword evidence="3" id="KW-1185">Reference proteome</keyword>
<keyword evidence="1" id="KW-1133">Transmembrane helix</keyword>
<proteinExistence type="predicted"/>
<dbReference type="InterPro" id="IPR040632">
    <property type="entry name" value="Sulfotransfer_4"/>
</dbReference>
<organism evidence="2 3">
    <name type="scientific">Actinomadura namibiensis</name>
    <dbReference type="NCBI Taxonomy" id="182080"/>
    <lineage>
        <taxon>Bacteria</taxon>
        <taxon>Bacillati</taxon>
        <taxon>Actinomycetota</taxon>
        <taxon>Actinomycetes</taxon>
        <taxon>Streptosporangiales</taxon>
        <taxon>Thermomonosporaceae</taxon>
        <taxon>Actinomadura</taxon>
    </lineage>
</organism>
<name>A0A7W3QQC0_ACTNM</name>
<gene>
    <name evidence="2" type="ORF">HNR61_007231</name>
</gene>
<accession>A0A7W3QQC0</accession>
<dbReference type="Gene3D" id="3.40.50.300">
    <property type="entry name" value="P-loop containing nucleotide triphosphate hydrolases"/>
    <property type="match status" value="1"/>
</dbReference>
<dbReference type="Proteomes" id="UP000572680">
    <property type="component" value="Unassembled WGS sequence"/>
</dbReference>
<evidence type="ECO:0008006" key="4">
    <source>
        <dbReference type="Google" id="ProtNLM"/>
    </source>
</evidence>
<dbReference type="InterPro" id="IPR027417">
    <property type="entry name" value="P-loop_NTPase"/>
</dbReference>
<evidence type="ECO:0000256" key="1">
    <source>
        <dbReference type="SAM" id="Phobius"/>
    </source>
</evidence>
<keyword evidence="1" id="KW-0812">Transmembrane</keyword>
<sequence>MKVISVGFLRTGTTSTKLALEQLGFGPAYHLRTVEGEPWRAEQWVAAADAVKNGEPVDWEEIFAGFQSTSGDPAAPFWRQIVDAFPSAKVVLTVRDPEEWYQSVSRTIMPALKPPPLPIRLLTWRPKGRYADHLDQVHRMTWDGELEGRFADREYAIGMFEQRIADVRAHVPADRLLVYEVRSGWGPLCGFLGVPEPEGPLPHENDRDTFNRRQRQALVQQLVPRMLAGTTVVAAGLGLAALMARRRR</sequence>
<comment type="caution">
    <text evidence="2">The sequence shown here is derived from an EMBL/GenBank/DDBJ whole genome shotgun (WGS) entry which is preliminary data.</text>
</comment>
<dbReference type="PANTHER" id="PTHR36978:SF4">
    <property type="entry name" value="P-LOOP CONTAINING NUCLEOSIDE TRIPHOSPHATE HYDROLASE PROTEIN"/>
    <property type="match status" value="1"/>
</dbReference>
<keyword evidence="1" id="KW-0472">Membrane</keyword>
<reference evidence="2 3" key="1">
    <citation type="submission" date="2020-08" db="EMBL/GenBank/DDBJ databases">
        <title>Genomic Encyclopedia of Type Strains, Phase IV (KMG-IV): sequencing the most valuable type-strain genomes for metagenomic binning, comparative biology and taxonomic classification.</title>
        <authorList>
            <person name="Goeker M."/>
        </authorList>
    </citation>
    <scope>NUCLEOTIDE SEQUENCE [LARGE SCALE GENOMIC DNA]</scope>
    <source>
        <strain evidence="2 3">DSM 44197</strain>
    </source>
</reference>
<dbReference type="EMBL" id="JACJIA010000012">
    <property type="protein sequence ID" value="MBA8955555.1"/>
    <property type="molecule type" value="Genomic_DNA"/>
</dbReference>
<dbReference type="RefSeq" id="WP_182847547.1">
    <property type="nucleotide sequence ID" value="NZ_BAAALP010000105.1"/>
</dbReference>
<dbReference type="AlphaFoldDB" id="A0A7W3QQC0"/>
<protein>
    <recommendedName>
        <fullName evidence="4">Sulfotransferase family protein</fullName>
    </recommendedName>
</protein>
<dbReference type="PANTHER" id="PTHR36978">
    <property type="entry name" value="P-LOOP CONTAINING NUCLEOTIDE TRIPHOSPHATE HYDROLASE"/>
    <property type="match status" value="1"/>
</dbReference>
<evidence type="ECO:0000313" key="2">
    <source>
        <dbReference type="EMBL" id="MBA8955555.1"/>
    </source>
</evidence>